<dbReference type="EMBL" id="BAAALF010000068">
    <property type="protein sequence ID" value="GAA1244482.1"/>
    <property type="molecule type" value="Genomic_DNA"/>
</dbReference>
<dbReference type="Pfam" id="PF03466">
    <property type="entry name" value="LysR_substrate"/>
    <property type="match status" value="1"/>
</dbReference>
<reference evidence="8" key="1">
    <citation type="journal article" date="2019" name="Int. J. Syst. Evol. Microbiol.">
        <title>The Global Catalogue of Microorganisms (GCM) 10K type strain sequencing project: providing services to taxonomists for standard genome sequencing and annotation.</title>
        <authorList>
            <consortium name="The Broad Institute Genomics Platform"/>
            <consortium name="The Broad Institute Genome Sequencing Center for Infectious Disease"/>
            <person name="Wu L."/>
            <person name="Ma J."/>
        </authorList>
    </citation>
    <scope>NUCLEOTIDE SEQUENCE [LARGE SCALE GENOMIC DNA]</scope>
    <source>
        <strain evidence="8">JCM 13004</strain>
    </source>
</reference>
<name>A0ABP4GZ14_9ACTN</name>
<comment type="similarity">
    <text evidence="1">Belongs to the LysR transcriptional regulatory family.</text>
</comment>
<dbReference type="Proteomes" id="UP001500037">
    <property type="component" value="Unassembled WGS sequence"/>
</dbReference>
<protein>
    <submittedName>
        <fullName evidence="7">LysR substrate-binding domain-containing protein</fullName>
    </submittedName>
</protein>
<evidence type="ECO:0000259" key="6">
    <source>
        <dbReference type="PROSITE" id="PS50931"/>
    </source>
</evidence>
<dbReference type="InterPro" id="IPR005119">
    <property type="entry name" value="LysR_subst-bd"/>
</dbReference>
<dbReference type="SUPFAM" id="SSF53850">
    <property type="entry name" value="Periplasmic binding protein-like II"/>
    <property type="match status" value="1"/>
</dbReference>
<keyword evidence="3" id="KW-0238">DNA-binding</keyword>
<dbReference type="PRINTS" id="PR00039">
    <property type="entry name" value="HTHLYSR"/>
</dbReference>
<evidence type="ECO:0000313" key="8">
    <source>
        <dbReference type="Proteomes" id="UP001500037"/>
    </source>
</evidence>
<keyword evidence="8" id="KW-1185">Reference proteome</keyword>
<evidence type="ECO:0000256" key="3">
    <source>
        <dbReference type="ARBA" id="ARBA00023125"/>
    </source>
</evidence>
<feature type="region of interest" description="Disordered" evidence="5">
    <location>
        <begin position="207"/>
        <end position="235"/>
    </location>
</feature>
<proteinExistence type="inferred from homology"/>
<dbReference type="PROSITE" id="PS50931">
    <property type="entry name" value="HTH_LYSR"/>
    <property type="match status" value="1"/>
</dbReference>
<accession>A0ABP4GZ14</accession>
<evidence type="ECO:0000256" key="4">
    <source>
        <dbReference type="ARBA" id="ARBA00023163"/>
    </source>
</evidence>
<dbReference type="InterPro" id="IPR036390">
    <property type="entry name" value="WH_DNA-bd_sf"/>
</dbReference>
<dbReference type="SUPFAM" id="SSF46785">
    <property type="entry name" value="Winged helix' DNA-binding domain"/>
    <property type="match status" value="1"/>
</dbReference>
<dbReference type="Gene3D" id="1.10.10.10">
    <property type="entry name" value="Winged helix-like DNA-binding domain superfamily/Winged helix DNA-binding domain"/>
    <property type="match status" value="1"/>
</dbReference>
<evidence type="ECO:0000313" key="7">
    <source>
        <dbReference type="EMBL" id="GAA1244482.1"/>
    </source>
</evidence>
<evidence type="ECO:0000256" key="5">
    <source>
        <dbReference type="SAM" id="MobiDB-lite"/>
    </source>
</evidence>
<sequence length="309" mass="32776">MATGSLPTNVELRHLRSFLMVSQELNITRAAARLHVAQQAVSTQIQQLERALGTSLLVRSSRGVTLTGAGAELAAGVRAVVEDLGCLAERVRARAEEPAPAAPLRLACCPYATTPFALEAAGAMESAIPGLALDLVTVPTPADLPALLHSGGADAAFLWLAAAQDSPRAARVRTDRSAVAVCQDHRLAALTSVRLADLSGETVLHPAVLDSGWGGPQPSEPGARDRPVRPRPPTRQVEDCLLTVARGHGVWLAPEPLSRWATAPGVHWLPVRDAEPAHLTIVWTSRAPEPLVTRLVTELRRFTGWTTAA</sequence>
<dbReference type="PANTHER" id="PTHR30346:SF0">
    <property type="entry name" value="HCA OPERON TRANSCRIPTIONAL ACTIVATOR HCAR"/>
    <property type="match status" value="1"/>
</dbReference>
<dbReference type="Pfam" id="PF00126">
    <property type="entry name" value="HTH_1"/>
    <property type="match status" value="1"/>
</dbReference>
<keyword evidence="2" id="KW-0805">Transcription regulation</keyword>
<keyword evidence="4" id="KW-0804">Transcription</keyword>
<evidence type="ECO:0000256" key="2">
    <source>
        <dbReference type="ARBA" id="ARBA00023015"/>
    </source>
</evidence>
<comment type="caution">
    <text evidence="7">The sequence shown here is derived from an EMBL/GenBank/DDBJ whole genome shotgun (WGS) entry which is preliminary data.</text>
</comment>
<dbReference type="InterPro" id="IPR000847">
    <property type="entry name" value="LysR_HTH_N"/>
</dbReference>
<evidence type="ECO:0000256" key="1">
    <source>
        <dbReference type="ARBA" id="ARBA00009437"/>
    </source>
</evidence>
<feature type="domain" description="HTH lysR-type" evidence="6">
    <location>
        <begin position="10"/>
        <end position="67"/>
    </location>
</feature>
<organism evidence="7 8">
    <name type="scientific">Kitasatospora nipponensis</name>
    <dbReference type="NCBI Taxonomy" id="258049"/>
    <lineage>
        <taxon>Bacteria</taxon>
        <taxon>Bacillati</taxon>
        <taxon>Actinomycetota</taxon>
        <taxon>Actinomycetes</taxon>
        <taxon>Kitasatosporales</taxon>
        <taxon>Streptomycetaceae</taxon>
        <taxon>Kitasatospora</taxon>
    </lineage>
</organism>
<dbReference type="PANTHER" id="PTHR30346">
    <property type="entry name" value="TRANSCRIPTIONAL DUAL REGULATOR HCAR-RELATED"/>
    <property type="match status" value="1"/>
</dbReference>
<dbReference type="InterPro" id="IPR036388">
    <property type="entry name" value="WH-like_DNA-bd_sf"/>
</dbReference>
<gene>
    <name evidence="7" type="ORF">GCM10009665_39130</name>
</gene>
<dbReference type="Gene3D" id="3.40.190.10">
    <property type="entry name" value="Periplasmic binding protein-like II"/>
    <property type="match status" value="2"/>
</dbReference>